<proteinExistence type="predicted"/>
<dbReference type="Proteomes" id="UP000285517">
    <property type="component" value="Chromosome"/>
</dbReference>
<dbReference type="RefSeq" id="WP_128251529.1">
    <property type="nucleotide sequence ID" value="NZ_CP034951.1"/>
</dbReference>
<dbReference type="EMBL" id="CP034951">
    <property type="protein sequence ID" value="QAA83166.1"/>
    <property type="molecule type" value="Genomic_DNA"/>
</dbReference>
<protein>
    <submittedName>
        <fullName evidence="1">Uncharacterized protein</fullName>
    </submittedName>
</protein>
<reference evidence="1 2" key="1">
    <citation type="submission" date="2019-01" db="EMBL/GenBank/DDBJ databases">
        <title>Complete genome sequencing of Aequorivita sp. H23M31.</title>
        <authorList>
            <person name="Bae J.-W."/>
        </authorList>
    </citation>
    <scope>NUCLEOTIDE SEQUENCE [LARGE SCALE GENOMIC DNA]</scope>
    <source>
        <strain evidence="1 2">H23M31</strain>
    </source>
</reference>
<dbReference type="OrthoDB" id="978748at2"/>
<keyword evidence="2" id="KW-1185">Reference proteome</keyword>
<name>A0A410G7D0_9FLAO</name>
<evidence type="ECO:0000313" key="2">
    <source>
        <dbReference type="Proteomes" id="UP000285517"/>
    </source>
</evidence>
<organism evidence="1 2">
    <name type="scientific">Aequorivita ciconiae</name>
    <dbReference type="NCBI Taxonomy" id="2494375"/>
    <lineage>
        <taxon>Bacteria</taxon>
        <taxon>Pseudomonadati</taxon>
        <taxon>Bacteroidota</taxon>
        <taxon>Flavobacteriia</taxon>
        <taxon>Flavobacteriales</taxon>
        <taxon>Flavobacteriaceae</taxon>
        <taxon>Aequorivita</taxon>
    </lineage>
</organism>
<sequence length="157" mass="18913">MKAASLKEIKTELNHRSPSELLELCLRLAKFKKENKELLTYILFESADEESFIQSIKAKVDDDFETINIKTFFYIKKSVRKILRELKKFIRYSQNKETEVELLIYFCQKLKDFQPSIGRNTTLINLYNRQLEYIKKKIPTLHEDLQYDYNLELEELF</sequence>
<accession>A0A410G7D0</accession>
<dbReference type="KEGG" id="aev:EI546_04370"/>
<dbReference type="AlphaFoldDB" id="A0A410G7D0"/>
<gene>
    <name evidence="1" type="ORF">EI546_04370</name>
</gene>
<evidence type="ECO:0000313" key="1">
    <source>
        <dbReference type="EMBL" id="QAA83166.1"/>
    </source>
</evidence>